<evidence type="ECO:0000256" key="1">
    <source>
        <dbReference type="SAM" id="MobiDB-lite"/>
    </source>
</evidence>
<organism evidence="2 3">
    <name type="scientific">Candidatus Fonsibacter lacus</name>
    <dbReference type="NCBI Taxonomy" id="2576439"/>
    <lineage>
        <taxon>Bacteria</taxon>
        <taxon>Pseudomonadati</taxon>
        <taxon>Pseudomonadota</taxon>
        <taxon>Alphaproteobacteria</taxon>
        <taxon>Candidatus Pelagibacterales</taxon>
        <taxon>Candidatus Pelagibacterales incertae sedis</taxon>
        <taxon>Candidatus Fonsibacter</taxon>
    </lineage>
</organism>
<evidence type="ECO:0000313" key="2">
    <source>
        <dbReference type="EMBL" id="NBN88502.1"/>
    </source>
</evidence>
<name>A0A964XSA1_9PROT</name>
<dbReference type="EMBL" id="RGET01000147">
    <property type="protein sequence ID" value="NBN88502.1"/>
    <property type="molecule type" value="Genomic_DNA"/>
</dbReference>
<accession>A0A964XSA1</accession>
<reference evidence="2" key="1">
    <citation type="submission" date="2018-10" db="EMBL/GenBank/DDBJ databases">
        <title>Iterative Subtractive Binning of Freshwater Chronoseries Metagenomes Recovers Nearly Complete Genomes from over Four Hundred Novel Species.</title>
        <authorList>
            <person name="Rodriguez-R L.M."/>
            <person name="Tsementzi D."/>
            <person name="Luo C."/>
            <person name="Konstantinidis K.T."/>
        </authorList>
    </citation>
    <scope>NUCLEOTIDE SEQUENCE</scope>
    <source>
        <strain evidence="2">WB7_6_001</strain>
    </source>
</reference>
<comment type="caution">
    <text evidence="2">The sequence shown here is derived from an EMBL/GenBank/DDBJ whole genome shotgun (WGS) entry which is preliminary data.</text>
</comment>
<proteinExistence type="predicted"/>
<protein>
    <submittedName>
        <fullName evidence="2">Uncharacterized protein</fullName>
    </submittedName>
</protein>
<dbReference type="Proteomes" id="UP000713222">
    <property type="component" value="Unassembled WGS sequence"/>
</dbReference>
<dbReference type="AlphaFoldDB" id="A0A964XSA1"/>
<sequence length="68" mass="7926">MPVIYLRHERHGTKVACSWHEARDDMEWGWEEYNPNDPEGMETPVSSEVGTPENSGNALRATKRRRKE</sequence>
<gene>
    <name evidence="2" type="ORF">EBV32_05405</name>
</gene>
<evidence type="ECO:0000313" key="3">
    <source>
        <dbReference type="Proteomes" id="UP000713222"/>
    </source>
</evidence>
<feature type="compositionally biased region" description="Polar residues" evidence="1">
    <location>
        <begin position="44"/>
        <end position="57"/>
    </location>
</feature>
<feature type="region of interest" description="Disordered" evidence="1">
    <location>
        <begin position="30"/>
        <end position="68"/>
    </location>
</feature>